<comment type="subcellular location">
    <subcellularLocation>
        <location evidence="2">Cell membrane</location>
    </subcellularLocation>
    <subcellularLocation>
        <location evidence="3">Cytoplasm</location>
        <location evidence="3">Perinuclear region</location>
    </subcellularLocation>
    <subcellularLocation>
        <location evidence="1">Nucleus</location>
    </subcellularLocation>
</comment>
<keyword evidence="9" id="KW-0449">Lipoprotein</keyword>
<dbReference type="InterPro" id="IPR005176">
    <property type="entry name" value="PONY_dom"/>
</dbReference>
<evidence type="ECO:0000256" key="4">
    <source>
        <dbReference type="ARBA" id="ARBA00022475"/>
    </source>
</evidence>
<dbReference type="AlphaFoldDB" id="A0ABD3WN44"/>
<dbReference type="InterPro" id="IPR042460">
    <property type="entry name" value="DCN1-like_PONY"/>
</dbReference>
<evidence type="ECO:0000256" key="2">
    <source>
        <dbReference type="ARBA" id="ARBA00004236"/>
    </source>
</evidence>
<dbReference type="FunFam" id="1.10.238.10:FF:000126">
    <property type="entry name" value="DCN1-like protein"/>
    <property type="match status" value="1"/>
</dbReference>
<proteinExistence type="predicted"/>
<sequence length="297" mass="34205">MGKCVSCCKAPSLSSGNARYAGTPTSPTIQSHDGQSYHHVKNSLIKGVSEEHSLDIVRPQISPAEKRMSAPYTKLPPIKRQINGESKRLSLISRDFSENKIQTLFEQYKDPDSDVILAEGIEKFCEDLEVRPEEFIVLVLAWKFNAEAMCRFTREEFVNGCKTLRVDSVKGIQLKFPELLAEVQNKQTFKEFYRWTYKFGLDVDSGQRTLPMDMAVSLWKLIFSQREPPVLARWLNFLQKHQTIRGVPRDTWDMFLNFIEQVGDDLSSYDDTEAWPSLLDDFVEYENDCQNQNVKAD</sequence>
<gene>
    <name evidence="13" type="ORF">ACJMK2_033354</name>
</gene>
<evidence type="ECO:0000256" key="8">
    <source>
        <dbReference type="ARBA" id="ARBA00023242"/>
    </source>
</evidence>
<organism evidence="13 14">
    <name type="scientific">Sinanodonta woodiana</name>
    <name type="common">Chinese pond mussel</name>
    <name type="synonym">Anodonta woodiana</name>
    <dbReference type="NCBI Taxonomy" id="1069815"/>
    <lineage>
        <taxon>Eukaryota</taxon>
        <taxon>Metazoa</taxon>
        <taxon>Spiralia</taxon>
        <taxon>Lophotrochozoa</taxon>
        <taxon>Mollusca</taxon>
        <taxon>Bivalvia</taxon>
        <taxon>Autobranchia</taxon>
        <taxon>Heteroconchia</taxon>
        <taxon>Palaeoheterodonta</taxon>
        <taxon>Unionida</taxon>
        <taxon>Unionoidea</taxon>
        <taxon>Unionidae</taxon>
        <taxon>Unioninae</taxon>
        <taxon>Sinanodonta</taxon>
    </lineage>
</organism>
<dbReference type="FunFam" id="1.10.238.200:FF:000003">
    <property type="entry name" value="DCN1-like protein 3"/>
    <property type="match status" value="1"/>
</dbReference>
<dbReference type="EMBL" id="JBJQND010000005">
    <property type="protein sequence ID" value="KAL3875406.1"/>
    <property type="molecule type" value="Genomic_DNA"/>
</dbReference>
<dbReference type="GO" id="GO:0005886">
    <property type="term" value="C:plasma membrane"/>
    <property type="evidence" value="ECO:0007669"/>
    <property type="project" value="UniProtKB-SubCell"/>
</dbReference>
<dbReference type="PANTHER" id="PTHR12281">
    <property type="entry name" value="RP42 RELATED"/>
    <property type="match status" value="1"/>
</dbReference>
<dbReference type="PANTHER" id="PTHR12281:SF31">
    <property type="entry name" value="DCN1-LIKE PROTEIN 3"/>
    <property type="match status" value="1"/>
</dbReference>
<dbReference type="PROSITE" id="PS51229">
    <property type="entry name" value="DCUN1"/>
    <property type="match status" value="1"/>
</dbReference>
<dbReference type="Gene3D" id="1.10.238.200">
    <property type="entry name" value="Cullin, PONY binding domain"/>
    <property type="match status" value="1"/>
</dbReference>
<keyword evidence="7" id="KW-0472">Membrane</keyword>
<evidence type="ECO:0000256" key="7">
    <source>
        <dbReference type="ARBA" id="ARBA00023136"/>
    </source>
</evidence>
<accession>A0ABD3WN44</accession>
<dbReference type="Proteomes" id="UP001634394">
    <property type="component" value="Unassembled WGS sequence"/>
</dbReference>
<comment type="caution">
    <text evidence="13">The sequence shown here is derived from an EMBL/GenBank/DDBJ whole genome shotgun (WGS) entry which is preliminary data.</text>
</comment>
<dbReference type="Gene3D" id="1.10.238.10">
    <property type="entry name" value="EF-hand"/>
    <property type="match status" value="1"/>
</dbReference>
<dbReference type="Pfam" id="PF03556">
    <property type="entry name" value="Cullin_binding"/>
    <property type="match status" value="1"/>
</dbReference>
<keyword evidence="8" id="KW-0539">Nucleus</keyword>
<feature type="region of interest" description="Disordered" evidence="11">
    <location>
        <begin position="16"/>
        <end position="36"/>
    </location>
</feature>
<protein>
    <recommendedName>
        <fullName evidence="10">Defective in cullin neddylation protein</fullName>
    </recommendedName>
</protein>
<keyword evidence="6" id="KW-0519">Myristate</keyword>
<evidence type="ECO:0000256" key="6">
    <source>
        <dbReference type="ARBA" id="ARBA00022707"/>
    </source>
</evidence>
<keyword evidence="5" id="KW-0963">Cytoplasm</keyword>
<feature type="domain" description="DCUN1" evidence="12">
    <location>
        <begin position="96"/>
        <end position="287"/>
    </location>
</feature>
<evidence type="ECO:0000256" key="10">
    <source>
        <dbReference type="RuleBase" id="RU410713"/>
    </source>
</evidence>
<feature type="compositionally biased region" description="Polar residues" evidence="11">
    <location>
        <begin position="16"/>
        <end position="34"/>
    </location>
</feature>
<name>A0ABD3WN44_SINWO</name>
<reference evidence="13 14" key="1">
    <citation type="submission" date="2024-11" db="EMBL/GenBank/DDBJ databases">
        <title>Chromosome-level genome assembly of the freshwater bivalve Anodonta woodiana.</title>
        <authorList>
            <person name="Chen X."/>
        </authorList>
    </citation>
    <scope>NUCLEOTIDE SEQUENCE [LARGE SCALE GENOMIC DNA]</scope>
    <source>
        <strain evidence="13">MN2024</strain>
        <tissue evidence="13">Gills</tissue>
    </source>
</reference>
<dbReference type="GO" id="GO:0005634">
    <property type="term" value="C:nucleus"/>
    <property type="evidence" value="ECO:0007669"/>
    <property type="project" value="UniProtKB-SubCell"/>
</dbReference>
<evidence type="ECO:0000313" key="14">
    <source>
        <dbReference type="Proteomes" id="UP001634394"/>
    </source>
</evidence>
<dbReference type="GO" id="GO:0048471">
    <property type="term" value="C:perinuclear region of cytoplasm"/>
    <property type="evidence" value="ECO:0007669"/>
    <property type="project" value="UniProtKB-SubCell"/>
</dbReference>
<comment type="function">
    <text evidence="10">Neddylation of cullins play an essential role in the regulation of SCF-type complexes activity.</text>
</comment>
<dbReference type="InterPro" id="IPR014764">
    <property type="entry name" value="DCN-prot"/>
</dbReference>
<evidence type="ECO:0000256" key="11">
    <source>
        <dbReference type="SAM" id="MobiDB-lite"/>
    </source>
</evidence>
<evidence type="ECO:0000256" key="5">
    <source>
        <dbReference type="ARBA" id="ARBA00022490"/>
    </source>
</evidence>
<keyword evidence="4" id="KW-1003">Cell membrane</keyword>
<evidence type="ECO:0000256" key="3">
    <source>
        <dbReference type="ARBA" id="ARBA00004556"/>
    </source>
</evidence>
<keyword evidence="14" id="KW-1185">Reference proteome</keyword>
<evidence type="ECO:0000259" key="12">
    <source>
        <dbReference type="PROSITE" id="PS51229"/>
    </source>
</evidence>
<evidence type="ECO:0000256" key="9">
    <source>
        <dbReference type="ARBA" id="ARBA00023288"/>
    </source>
</evidence>
<evidence type="ECO:0000256" key="1">
    <source>
        <dbReference type="ARBA" id="ARBA00004123"/>
    </source>
</evidence>
<evidence type="ECO:0000313" key="13">
    <source>
        <dbReference type="EMBL" id="KAL3875406.1"/>
    </source>
</evidence>
<dbReference type="GO" id="GO:2000436">
    <property type="term" value="P:positive regulation of protein neddylation"/>
    <property type="evidence" value="ECO:0007669"/>
    <property type="project" value="UniProtKB-ARBA"/>
</dbReference>